<dbReference type="AlphaFoldDB" id="A0A7C9D1E5"/>
<sequence length="115" mass="12999">MIWQRSMIGQDVSLVVRGWMTISTAAFYLLSIHESAADQNQQGGNHRRKECAQTDVPSAMSLGTRGTHVGTPGLTLMQIMKVILSQWRTCWEGTVDHVLPIVHCHRQLLHICPHW</sequence>
<organism evidence="1">
    <name type="scientific">Opuntia streptacantha</name>
    <name type="common">Prickly pear cactus</name>
    <name type="synonym">Opuntia cardona</name>
    <dbReference type="NCBI Taxonomy" id="393608"/>
    <lineage>
        <taxon>Eukaryota</taxon>
        <taxon>Viridiplantae</taxon>
        <taxon>Streptophyta</taxon>
        <taxon>Embryophyta</taxon>
        <taxon>Tracheophyta</taxon>
        <taxon>Spermatophyta</taxon>
        <taxon>Magnoliopsida</taxon>
        <taxon>eudicotyledons</taxon>
        <taxon>Gunneridae</taxon>
        <taxon>Pentapetalae</taxon>
        <taxon>Caryophyllales</taxon>
        <taxon>Cactineae</taxon>
        <taxon>Cactaceae</taxon>
        <taxon>Opuntioideae</taxon>
        <taxon>Opuntia</taxon>
    </lineage>
</organism>
<reference evidence="1" key="1">
    <citation type="journal article" date="2013" name="J. Plant Res.">
        <title>Effect of fungi and light on seed germination of three Opuntia species from semiarid lands of central Mexico.</title>
        <authorList>
            <person name="Delgado-Sanchez P."/>
            <person name="Jimenez-Bremont J.F."/>
            <person name="Guerrero-Gonzalez Mde L."/>
            <person name="Flores J."/>
        </authorList>
    </citation>
    <scope>NUCLEOTIDE SEQUENCE</scope>
    <source>
        <tissue evidence="1">Cladode</tissue>
    </source>
</reference>
<proteinExistence type="predicted"/>
<protein>
    <submittedName>
        <fullName evidence="1">Uncharacterized protein</fullName>
    </submittedName>
</protein>
<reference evidence="1" key="2">
    <citation type="submission" date="2020-07" db="EMBL/GenBank/DDBJ databases">
        <authorList>
            <person name="Vera ALvarez R."/>
            <person name="Arias-Moreno D.M."/>
            <person name="Jimenez-Jacinto V."/>
            <person name="Jimenez-Bremont J.F."/>
            <person name="Swaminathan K."/>
            <person name="Moose S.P."/>
            <person name="Guerrero-Gonzalez M.L."/>
            <person name="Marino-Ramirez L."/>
            <person name="Landsman D."/>
            <person name="Rodriguez-Kessler M."/>
            <person name="Delgado-Sanchez P."/>
        </authorList>
    </citation>
    <scope>NUCLEOTIDE SEQUENCE</scope>
    <source>
        <tissue evidence="1">Cladode</tissue>
    </source>
</reference>
<dbReference type="EMBL" id="GISG01055713">
    <property type="protein sequence ID" value="MBA4626269.1"/>
    <property type="molecule type" value="Transcribed_RNA"/>
</dbReference>
<evidence type="ECO:0000313" key="1">
    <source>
        <dbReference type="EMBL" id="MBA4626269.1"/>
    </source>
</evidence>
<name>A0A7C9D1E5_OPUST</name>
<accession>A0A7C9D1E5</accession>